<name>A0A822EY34_9BILA</name>
<evidence type="ECO:0000313" key="1">
    <source>
        <dbReference type="EMBL" id="CAF5114650.1"/>
    </source>
</evidence>
<dbReference type="EMBL" id="CAJOBR010077221">
    <property type="protein sequence ID" value="CAF5114650.1"/>
    <property type="molecule type" value="Genomic_DNA"/>
</dbReference>
<reference evidence="1" key="1">
    <citation type="submission" date="2021-02" db="EMBL/GenBank/DDBJ databases">
        <authorList>
            <person name="Nowell W R."/>
        </authorList>
    </citation>
    <scope>NUCLEOTIDE SEQUENCE</scope>
</reference>
<evidence type="ECO:0000313" key="2">
    <source>
        <dbReference type="Proteomes" id="UP000663848"/>
    </source>
</evidence>
<gene>
    <name evidence="1" type="ORF">QYT958_LOCUS45678</name>
</gene>
<protein>
    <submittedName>
        <fullName evidence="1">Uncharacterized protein</fullName>
    </submittedName>
</protein>
<proteinExistence type="predicted"/>
<feature type="non-terminal residue" evidence="1">
    <location>
        <position position="56"/>
    </location>
</feature>
<accession>A0A822EY34</accession>
<sequence>MSHTSSSSTLSSMSQAQVFTDQDLISVSQTSSKRTKIGKFLNSAISKHSHSSGAST</sequence>
<dbReference type="Proteomes" id="UP000663848">
    <property type="component" value="Unassembled WGS sequence"/>
</dbReference>
<comment type="caution">
    <text evidence="1">The sequence shown here is derived from an EMBL/GenBank/DDBJ whole genome shotgun (WGS) entry which is preliminary data.</text>
</comment>
<organism evidence="1 2">
    <name type="scientific">Rotaria socialis</name>
    <dbReference type="NCBI Taxonomy" id="392032"/>
    <lineage>
        <taxon>Eukaryota</taxon>
        <taxon>Metazoa</taxon>
        <taxon>Spiralia</taxon>
        <taxon>Gnathifera</taxon>
        <taxon>Rotifera</taxon>
        <taxon>Eurotatoria</taxon>
        <taxon>Bdelloidea</taxon>
        <taxon>Philodinida</taxon>
        <taxon>Philodinidae</taxon>
        <taxon>Rotaria</taxon>
    </lineage>
</organism>
<dbReference type="AlphaFoldDB" id="A0A822EY34"/>